<accession>A0A392SFS4</accession>
<dbReference type="EMBL" id="LXQA010376988">
    <property type="protein sequence ID" value="MCI47783.1"/>
    <property type="molecule type" value="Genomic_DNA"/>
</dbReference>
<comment type="caution">
    <text evidence="1">The sequence shown here is derived from an EMBL/GenBank/DDBJ whole genome shotgun (WGS) entry which is preliminary data.</text>
</comment>
<feature type="non-terminal residue" evidence="1">
    <location>
        <position position="1"/>
    </location>
</feature>
<dbReference type="Proteomes" id="UP000265520">
    <property type="component" value="Unassembled WGS sequence"/>
</dbReference>
<name>A0A392SFS4_9FABA</name>
<evidence type="ECO:0000313" key="2">
    <source>
        <dbReference type="Proteomes" id="UP000265520"/>
    </source>
</evidence>
<keyword evidence="2" id="KW-1185">Reference proteome</keyword>
<proteinExistence type="predicted"/>
<organism evidence="1 2">
    <name type="scientific">Trifolium medium</name>
    <dbReference type="NCBI Taxonomy" id="97028"/>
    <lineage>
        <taxon>Eukaryota</taxon>
        <taxon>Viridiplantae</taxon>
        <taxon>Streptophyta</taxon>
        <taxon>Embryophyta</taxon>
        <taxon>Tracheophyta</taxon>
        <taxon>Spermatophyta</taxon>
        <taxon>Magnoliopsida</taxon>
        <taxon>eudicotyledons</taxon>
        <taxon>Gunneridae</taxon>
        <taxon>Pentapetalae</taxon>
        <taxon>rosids</taxon>
        <taxon>fabids</taxon>
        <taxon>Fabales</taxon>
        <taxon>Fabaceae</taxon>
        <taxon>Papilionoideae</taxon>
        <taxon>50 kb inversion clade</taxon>
        <taxon>NPAAA clade</taxon>
        <taxon>Hologalegina</taxon>
        <taxon>IRL clade</taxon>
        <taxon>Trifolieae</taxon>
        <taxon>Trifolium</taxon>
    </lineage>
</organism>
<dbReference type="AlphaFoldDB" id="A0A392SFS4"/>
<protein>
    <submittedName>
        <fullName evidence="1">Uncharacterized protein</fullName>
    </submittedName>
</protein>
<evidence type="ECO:0000313" key="1">
    <source>
        <dbReference type="EMBL" id="MCI47783.1"/>
    </source>
</evidence>
<sequence length="39" mass="4394">EISYAPSVIDGIFGFRPEEHCSVMQRRVDGQTEEPIAKT</sequence>
<reference evidence="1 2" key="1">
    <citation type="journal article" date="2018" name="Front. Plant Sci.">
        <title>Red Clover (Trifolium pratense) and Zigzag Clover (T. medium) - A Picture of Genomic Similarities and Differences.</title>
        <authorList>
            <person name="Dluhosova J."/>
            <person name="Istvanek J."/>
            <person name="Nedelnik J."/>
            <person name="Repkova J."/>
        </authorList>
    </citation>
    <scope>NUCLEOTIDE SEQUENCE [LARGE SCALE GENOMIC DNA]</scope>
    <source>
        <strain evidence="2">cv. 10/8</strain>
        <tissue evidence="1">Leaf</tissue>
    </source>
</reference>